<sequence length="134" mass="15938">MKECRGYELEKGQSNTFEDFFNQSEVTYIEDGEVKSFYVLYVRYFDESVHEFTPYSENPLFSAGERDIYLYDITALVCLLKNPDFRARKRVYINSIKEFASYFNGFNLEKLPEVFQALQQEKEYKLSTNSLFTI</sequence>
<dbReference type="Proteomes" id="UP000267430">
    <property type="component" value="Unassembled WGS sequence"/>
</dbReference>
<dbReference type="AlphaFoldDB" id="A0A433HDY9"/>
<name>A0A433HDY9_9BACI</name>
<evidence type="ECO:0000313" key="2">
    <source>
        <dbReference type="Proteomes" id="UP000267430"/>
    </source>
</evidence>
<comment type="caution">
    <text evidence="1">The sequence shown here is derived from an EMBL/GenBank/DDBJ whole genome shotgun (WGS) entry which is preliminary data.</text>
</comment>
<gene>
    <name evidence="1" type="ORF">ELQ35_18550</name>
</gene>
<dbReference type="OrthoDB" id="2475704at2"/>
<evidence type="ECO:0000313" key="1">
    <source>
        <dbReference type="EMBL" id="RUQ26533.1"/>
    </source>
</evidence>
<organism evidence="1 2">
    <name type="scientific">Peribacillus cavernae</name>
    <dbReference type="NCBI Taxonomy" id="1674310"/>
    <lineage>
        <taxon>Bacteria</taxon>
        <taxon>Bacillati</taxon>
        <taxon>Bacillota</taxon>
        <taxon>Bacilli</taxon>
        <taxon>Bacillales</taxon>
        <taxon>Bacillaceae</taxon>
        <taxon>Peribacillus</taxon>
    </lineage>
</organism>
<accession>A0A433HDY9</accession>
<reference evidence="1 2" key="1">
    <citation type="submission" date="2018-12" db="EMBL/GenBank/DDBJ databases">
        <title>Bacillus chawlae sp. nov., Bacillus glennii sp. nov., and Bacillus saganii sp. nov. Isolated from the Vehicle Assembly Building at Kennedy Space Center where the Viking Spacecraft were Assembled.</title>
        <authorList>
            <person name="Seuylemezian A."/>
            <person name="Vaishampayan P."/>
        </authorList>
    </citation>
    <scope>NUCLEOTIDE SEQUENCE [LARGE SCALE GENOMIC DNA]</scope>
    <source>
        <strain evidence="1 2">L5</strain>
    </source>
</reference>
<proteinExistence type="predicted"/>
<dbReference type="EMBL" id="RYZZ01000036">
    <property type="protein sequence ID" value="RUQ26533.1"/>
    <property type="molecule type" value="Genomic_DNA"/>
</dbReference>
<keyword evidence="2" id="KW-1185">Reference proteome</keyword>
<protein>
    <submittedName>
        <fullName evidence="1">Uncharacterized protein</fullName>
    </submittedName>
</protein>